<dbReference type="GO" id="GO:0005506">
    <property type="term" value="F:iron ion binding"/>
    <property type="evidence" value="ECO:0007669"/>
    <property type="project" value="InterPro"/>
</dbReference>
<dbReference type="SUPFAM" id="SSF48264">
    <property type="entry name" value="Cytochrome P450"/>
    <property type="match status" value="1"/>
</dbReference>
<dbReference type="RefSeq" id="WP_120103699.1">
    <property type="nucleotide sequence ID" value="NZ_QKNY01000018.1"/>
</dbReference>
<dbReference type="PROSITE" id="PS00086">
    <property type="entry name" value="CYTOCHROME_P450"/>
    <property type="match status" value="1"/>
</dbReference>
<dbReference type="OrthoDB" id="9881at2157"/>
<evidence type="ECO:0000313" key="8">
    <source>
        <dbReference type="EMBL" id="RJX42390.1"/>
    </source>
</evidence>
<evidence type="ECO:0000256" key="5">
    <source>
        <dbReference type="ARBA" id="ARBA00023004"/>
    </source>
</evidence>
<keyword evidence="5 7" id="KW-0408">Iron</keyword>
<keyword evidence="6 7" id="KW-0503">Monooxygenase</keyword>
<comment type="similarity">
    <text evidence="1 7">Belongs to the cytochrome P450 family.</text>
</comment>
<reference evidence="8 9" key="1">
    <citation type="submission" date="2018-06" db="EMBL/GenBank/DDBJ databases">
        <title>Halonotius sp. F13-13 a new haloarchaeeon isolated from a solar saltern from Isla Cristina, Huelva, Spain.</title>
        <authorList>
            <person name="Duran-Viseras A."/>
            <person name="Sanchez-Porro C."/>
            <person name="Ventosa A."/>
        </authorList>
    </citation>
    <scope>NUCLEOTIDE SEQUENCE [LARGE SCALE GENOMIC DNA]</scope>
    <source>
        <strain evidence="8 9">F13-13</strain>
    </source>
</reference>
<dbReference type="CDD" id="cd20620">
    <property type="entry name" value="CYP132-like"/>
    <property type="match status" value="1"/>
</dbReference>
<evidence type="ECO:0000313" key="9">
    <source>
        <dbReference type="Proteomes" id="UP000276588"/>
    </source>
</evidence>
<evidence type="ECO:0000256" key="4">
    <source>
        <dbReference type="ARBA" id="ARBA00023002"/>
    </source>
</evidence>
<accession>A0A3A6PSB7</accession>
<keyword evidence="3 7" id="KW-0479">Metal-binding</keyword>
<dbReference type="Gene3D" id="1.10.630.10">
    <property type="entry name" value="Cytochrome P450"/>
    <property type="match status" value="1"/>
</dbReference>
<keyword evidence="4 7" id="KW-0560">Oxidoreductase</keyword>
<dbReference type="PRINTS" id="PR00385">
    <property type="entry name" value="P450"/>
</dbReference>
<keyword evidence="2 7" id="KW-0349">Heme</keyword>
<dbReference type="InterPro" id="IPR050196">
    <property type="entry name" value="Cytochrome_P450_Monoox"/>
</dbReference>
<sequence>MSIRPPGPQGVPLFGNGQQFADDPFQFMTACADAYGDVVAFDLGPIPLYMLTNPQDIKRVLVTEPDRFPKLDLGDDAIYELLGDGLLLSEGETWQQQRQLANPAFHGRRIRTLGDMMVEHTESAVGDWNDGDRLDIQIEMARLTVRIIVTAMLGTDISEKRVQRVQENLEPLGARFEPDPFRRLIPDWAPTAENREFRAAIADLESVIDDIVADRRQRGYEAGADTPVDADTDEPMDLLSLLLRAKDRGEQTDRQIRDEMMTMLLAGHDTTALMLTYTWYLLSQHPAVERRLHAELDSVLGGATPTAADARQLEYTEQVLNEAMRLYPPVYTLFREATADVKIGGYRIPAGSGLMLPQWVVHRSPRWYDNPDQFDPDRWTPERAADRPRFSFFPFGGGPRHCIGKQFSMLEAKLILATVAQEYRLDYLGDALDLRGSLTMHPKEPVAMRLESR</sequence>
<dbReference type="InterPro" id="IPR001128">
    <property type="entry name" value="Cyt_P450"/>
</dbReference>
<dbReference type="InterPro" id="IPR017972">
    <property type="entry name" value="Cyt_P450_CS"/>
</dbReference>
<dbReference type="PRINTS" id="PR00463">
    <property type="entry name" value="EP450I"/>
</dbReference>
<gene>
    <name evidence="8" type="ORF">DM826_12190</name>
</gene>
<dbReference type="InterPro" id="IPR036396">
    <property type="entry name" value="Cyt_P450_sf"/>
</dbReference>
<protein>
    <submittedName>
        <fullName evidence="8">Cytochrome P450</fullName>
    </submittedName>
</protein>
<name>A0A3A6PSB7_9EURY</name>
<dbReference type="GO" id="GO:0020037">
    <property type="term" value="F:heme binding"/>
    <property type="evidence" value="ECO:0007669"/>
    <property type="project" value="InterPro"/>
</dbReference>
<dbReference type="Proteomes" id="UP000276588">
    <property type="component" value="Unassembled WGS sequence"/>
</dbReference>
<organism evidence="8 9">
    <name type="scientific">Halonotius aquaticus</name>
    <dbReference type="NCBI Taxonomy" id="2216978"/>
    <lineage>
        <taxon>Archaea</taxon>
        <taxon>Methanobacteriati</taxon>
        <taxon>Methanobacteriota</taxon>
        <taxon>Stenosarchaea group</taxon>
        <taxon>Halobacteria</taxon>
        <taxon>Halobacteriales</taxon>
        <taxon>Haloferacaceae</taxon>
        <taxon>Halonotius</taxon>
    </lineage>
</organism>
<evidence type="ECO:0000256" key="6">
    <source>
        <dbReference type="ARBA" id="ARBA00023033"/>
    </source>
</evidence>
<dbReference type="GO" id="GO:0016705">
    <property type="term" value="F:oxidoreductase activity, acting on paired donors, with incorporation or reduction of molecular oxygen"/>
    <property type="evidence" value="ECO:0007669"/>
    <property type="project" value="InterPro"/>
</dbReference>
<evidence type="ECO:0000256" key="1">
    <source>
        <dbReference type="ARBA" id="ARBA00010617"/>
    </source>
</evidence>
<dbReference type="InterPro" id="IPR002401">
    <property type="entry name" value="Cyt_P450_E_grp-I"/>
</dbReference>
<dbReference type="Pfam" id="PF00067">
    <property type="entry name" value="p450"/>
    <property type="match status" value="1"/>
</dbReference>
<dbReference type="PANTHER" id="PTHR24291:SF50">
    <property type="entry name" value="BIFUNCTIONAL ALBAFLAVENONE MONOOXYGENASE_TERPENE SYNTHASE"/>
    <property type="match status" value="1"/>
</dbReference>
<dbReference type="PANTHER" id="PTHR24291">
    <property type="entry name" value="CYTOCHROME P450 FAMILY 4"/>
    <property type="match status" value="1"/>
</dbReference>
<dbReference type="GO" id="GO:0004497">
    <property type="term" value="F:monooxygenase activity"/>
    <property type="evidence" value="ECO:0007669"/>
    <property type="project" value="UniProtKB-KW"/>
</dbReference>
<proteinExistence type="inferred from homology"/>
<evidence type="ECO:0000256" key="3">
    <source>
        <dbReference type="ARBA" id="ARBA00022723"/>
    </source>
</evidence>
<comment type="caution">
    <text evidence="8">The sequence shown here is derived from an EMBL/GenBank/DDBJ whole genome shotgun (WGS) entry which is preliminary data.</text>
</comment>
<evidence type="ECO:0000256" key="7">
    <source>
        <dbReference type="RuleBase" id="RU000461"/>
    </source>
</evidence>
<evidence type="ECO:0000256" key="2">
    <source>
        <dbReference type="ARBA" id="ARBA00022617"/>
    </source>
</evidence>
<dbReference type="EMBL" id="QKNY01000018">
    <property type="protein sequence ID" value="RJX42390.1"/>
    <property type="molecule type" value="Genomic_DNA"/>
</dbReference>
<dbReference type="AlphaFoldDB" id="A0A3A6PSB7"/>
<keyword evidence="9" id="KW-1185">Reference proteome</keyword>